<gene>
    <name evidence="3 4" type="primary">ureF</name>
    <name evidence="4" type="ORF">mvi_38820</name>
</gene>
<comment type="subcellular location">
    <subcellularLocation>
        <location evidence="3">Cytoplasm</location>
    </subcellularLocation>
</comment>
<evidence type="ECO:0000313" key="5">
    <source>
        <dbReference type="Proteomes" id="UP000663508"/>
    </source>
</evidence>
<dbReference type="Pfam" id="PF01730">
    <property type="entry name" value="UreF"/>
    <property type="match status" value="1"/>
</dbReference>
<dbReference type="Gene3D" id="1.10.4190.10">
    <property type="entry name" value="Urease accessory protein UreF"/>
    <property type="match status" value="1"/>
</dbReference>
<dbReference type="HAMAP" id="MF_01385">
    <property type="entry name" value="UreF"/>
    <property type="match status" value="1"/>
</dbReference>
<evidence type="ECO:0000256" key="1">
    <source>
        <dbReference type="ARBA" id="ARBA00022988"/>
    </source>
</evidence>
<protein>
    <recommendedName>
        <fullName evidence="3">Urease accessory protein UreF</fullName>
    </recommendedName>
</protein>
<dbReference type="GO" id="GO:0016151">
    <property type="term" value="F:nickel cation binding"/>
    <property type="evidence" value="ECO:0007669"/>
    <property type="project" value="UniProtKB-UniRule"/>
</dbReference>
<reference evidence="4" key="1">
    <citation type="submission" date="2020-11" db="EMBL/GenBank/DDBJ databases">
        <title>Complete genome sequence of a novel pathogenic Methylobacterium strain isolated from rice in Vietnam.</title>
        <authorList>
            <person name="Lai K."/>
            <person name="Okazaki S."/>
            <person name="Higashi K."/>
            <person name="Mori H."/>
            <person name="Toyoda A."/>
            <person name="Kurokawa K."/>
        </authorList>
    </citation>
    <scope>NUCLEOTIDE SEQUENCE</scope>
    <source>
        <strain evidence="4">VL1</strain>
    </source>
</reference>
<comment type="similarity">
    <text evidence="3">Belongs to the UreF family.</text>
</comment>
<dbReference type="AlphaFoldDB" id="A0A8H8WVW3"/>
<sequence>MRAGTPKVTPTIMGTVTTITITAIHTTIPMAERIPDALVLLAWLSPGYPVGAYAYSHGLEWAVEAGDVRDEASLRDWLADVLTHGAGRSDAILAAHAHRAAAAGDAAALVAVNDLALALSPSRELHLETSQQGRSFLDATRAAWDVPRLADLAAHLDGPVAYPVAVGAASGAHGLARDTVLAAYLAAFLQNLVSASLRLAPVGQTAGTRVVAALMPLAASLAEAVWDLPLDEAGTATIRLDLGSFRHETQYTRIFRS</sequence>
<dbReference type="EMBL" id="AP024145">
    <property type="protein sequence ID" value="BCM85421.1"/>
    <property type="molecule type" value="Genomic_DNA"/>
</dbReference>
<keyword evidence="2 3" id="KW-0143">Chaperone</keyword>
<evidence type="ECO:0000256" key="2">
    <source>
        <dbReference type="ARBA" id="ARBA00023186"/>
    </source>
</evidence>
<name>A0A8H8WVW3_9HYPH</name>
<dbReference type="PIRSF" id="PIRSF009467">
    <property type="entry name" value="Ureas_acces_UreF"/>
    <property type="match status" value="1"/>
</dbReference>
<dbReference type="Proteomes" id="UP000663508">
    <property type="component" value="Chromosome"/>
</dbReference>
<evidence type="ECO:0000256" key="3">
    <source>
        <dbReference type="HAMAP-Rule" id="MF_01385"/>
    </source>
</evidence>
<comment type="function">
    <text evidence="3">Required for maturation of urease via the functional incorporation of the urease nickel metallocenter.</text>
</comment>
<dbReference type="KEGG" id="mind:mvi_38820"/>
<comment type="subunit">
    <text evidence="3">UreD, UreF and UreG form a complex that acts as a GTP-hydrolysis-dependent molecular chaperone, activating the urease apoprotein by helping to assemble the nickel containing metallocenter of UreC. The UreE protein probably delivers the nickel.</text>
</comment>
<dbReference type="PANTHER" id="PTHR33620:SF1">
    <property type="entry name" value="UREASE ACCESSORY PROTEIN F"/>
    <property type="match status" value="1"/>
</dbReference>
<proteinExistence type="inferred from homology"/>
<evidence type="ECO:0000313" key="4">
    <source>
        <dbReference type="EMBL" id="BCM85421.1"/>
    </source>
</evidence>
<organism evidence="4 5">
    <name type="scientific">Methylobacterium indicum</name>
    <dbReference type="NCBI Taxonomy" id="1775910"/>
    <lineage>
        <taxon>Bacteria</taxon>
        <taxon>Pseudomonadati</taxon>
        <taxon>Pseudomonadota</taxon>
        <taxon>Alphaproteobacteria</taxon>
        <taxon>Hyphomicrobiales</taxon>
        <taxon>Methylobacteriaceae</taxon>
        <taxon>Methylobacterium</taxon>
    </lineage>
</organism>
<keyword evidence="1 3" id="KW-0996">Nickel insertion</keyword>
<dbReference type="PANTHER" id="PTHR33620">
    <property type="entry name" value="UREASE ACCESSORY PROTEIN F"/>
    <property type="match status" value="1"/>
</dbReference>
<accession>A0A8H8WVW3</accession>
<keyword evidence="3" id="KW-0963">Cytoplasm</keyword>
<dbReference type="InterPro" id="IPR038277">
    <property type="entry name" value="UreF_sf"/>
</dbReference>
<dbReference type="InterPro" id="IPR002639">
    <property type="entry name" value="UreF"/>
</dbReference>
<dbReference type="GO" id="GO:0005737">
    <property type="term" value="C:cytoplasm"/>
    <property type="evidence" value="ECO:0007669"/>
    <property type="project" value="UniProtKB-SubCell"/>
</dbReference>